<dbReference type="EMBL" id="BMAO01012747">
    <property type="protein sequence ID" value="GFQ83631.1"/>
    <property type="molecule type" value="Genomic_DNA"/>
</dbReference>
<dbReference type="CDD" id="cd09193">
    <property type="entry name" value="PLDc_mTdp1_1"/>
    <property type="match status" value="1"/>
</dbReference>
<dbReference type="SUPFAM" id="SSF56024">
    <property type="entry name" value="Phospholipase D/nuclease"/>
    <property type="match status" value="2"/>
</dbReference>
<feature type="compositionally biased region" description="Basic and acidic residues" evidence="12">
    <location>
        <begin position="108"/>
        <end position="127"/>
    </location>
</feature>
<keyword evidence="15" id="KW-1185">Reference proteome</keyword>
<evidence type="ECO:0000256" key="4">
    <source>
        <dbReference type="ARBA" id="ARBA00022763"/>
    </source>
</evidence>
<accession>A0A8X6KTE6</accession>
<dbReference type="GO" id="GO:0003690">
    <property type="term" value="F:double-stranded DNA binding"/>
    <property type="evidence" value="ECO:0007669"/>
    <property type="project" value="TreeGrafter"/>
</dbReference>
<dbReference type="OrthoDB" id="47785at2759"/>
<evidence type="ECO:0000256" key="7">
    <source>
        <dbReference type="ARBA" id="ARBA00023204"/>
    </source>
</evidence>
<protein>
    <submittedName>
        <fullName evidence="14">Tyrosyl-DNA phosphodiesterase 1</fullName>
    </submittedName>
</protein>
<dbReference type="InterPro" id="IPR010347">
    <property type="entry name" value="Tdp1"/>
</dbReference>
<feature type="active site" description="Nucleophile" evidence="9">
    <location>
        <position position="304"/>
    </location>
</feature>
<dbReference type="AlphaFoldDB" id="A0A8X6KTE6"/>
<evidence type="ECO:0000256" key="10">
    <source>
        <dbReference type="PIRSR" id="PIRSR610347-2"/>
    </source>
</evidence>
<dbReference type="InterPro" id="IPR019406">
    <property type="entry name" value="APLF_PBZ"/>
</dbReference>
<dbReference type="GO" id="GO:0004527">
    <property type="term" value="F:exonuclease activity"/>
    <property type="evidence" value="ECO:0007669"/>
    <property type="project" value="UniProtKB-KW"/>
</dbReference>
<evidence type="ECO:0000256" key="6">
    <source>
        <dbReference type="ARBA" id="ARBA00022839"/>
    </source>
</evidence>
<dbReference type="InterPro" id="IPR002048">
    <property type="entry name" value="EF_hand_dom"/>
</dbReference>
<name>A0A8X6KTE6_TRICU</name>
<reference evidence="14" key="1">
    <citation type="submission" date="2020-07" db="EMBL/GenBank/DDBJ databases">
        <title>Multicomponent nature underlies the extraordinary mechanical properties of spider dragline silk.</title>
        <authorList>
            <person name="Kono N."/>
            <person name="Nakamura H."/>
            <person name="Mori M."/>
            <person name="Yoshida Y."/>
            <person name="Ohtoshi R."/>
            <person name="Malay A.D."/>
            <person name="Moran D.A.P."/>
            <person name="Tomita M."/>
            <person name="Numata K."/>
            <person name="Arakawa K."/>
        </authorList>
    </citation>
    <scope>NUCLEOTIDE SEQUENCE</scope>
</reference>
<feature type="compositionally biased region" description="Basic and acidic residues" evidence="12">
    <location>
        <begin position="1"/>
        <end position="10"/>
    </location>
</feature>
<feature type="region of interest" description="Disordered" evidence="12">
    <location>
        <begin position="175"/>
        <end position="194"/>
    </location>
</feature>
<dbReference type="Pfam" id="PF10283">
    <property type="entry name" value="zf-CCHH"/>
    <property type="match status" value="2"/>
</dbReference>
<evidence type="ECO:0000313" key="14">
    <source>
        <dbReference type="EMBL" id="GFQ83631.1"/>
    </source>
</evidence>
<dbReference type="Pfam" id="PF06087">
    <property type="entry name" value="Tyr-DNA_phospho"/>
    <property type="match status" value="1"/>
</dbReference>
<keyword evidence="4" id="KW-0227">DNA damage</keyword>
<dbReference type="Gene3D" id="3.30.870.10">
    <property type="entry name" value="Endonuclease Chain A"/>
    <property type="match status" value="2"/>
</dbReference>
<dbReference type="PROSITE" id="PS00018">
    <property type="entry name" value="EF_HAND_1"/>
    <property type="match status" value="1"/>
</dbReference>
<evidence type="ECO:0000256" key="11">
    <source>
        <dbReference type="PIRSR" id="PIRSR610347-3"/>
    </source>
</evidence>
<sequence>MDSDSDRTIDSDELEEIIRQSQKNGADISDKPKKSQRRPSFHDLSDTDSEAEILEKKQKMTKSKTSTARQKCEYGKNCYRKNPDHLKNFDHGSDDESRTLIVKSRKINKYDIESSKEGMKIKSKHTEIPGPNSESETPNKRKKESNSPSVSNISPKCPYGKKCYRKNPDHINAFDHNDAECEDPTVEESSSEKSKKLPQLKFHNFQFYVTKVNGIHQKYNMLALDIKDILSFKDGSLVKSAQFNYMFDIEWLMQQYPEKYRNCPLTIVHGEQREAKKSLEKSGAKFPNITFCQAKLDIPFGTHHTKMMFLLYKEGFRIVIHTSNIVDSDWFQRTQGMWVGPVLPELKTPSATDGDSPTNFKSDLLEYISSYGAPGLDEWLQVIKKHDFSKVKVVLIGSVPGRHVGSKKTSFGHLKLKKVLNLHGSPKETVKSDWPVICQFSSIGSLGASPDQWLRSEFCTSLSTTQNAPLGSQSTSLKLVFPTVENVRKSLQGYPAGASLPYSIKVAQKQPYLKGFLHQWKSEKLGRSEASPHIKTYIRVSPNNSNIAWFLLTSANLSKAAWGALEKKGAQFMIRSYELGVLFLPKFFGMDFFSIPGNAKTDMSKLFPVPYDIPLEPYLKDDEPWIWDIPHIKAPDRYGMKWCPP</sequence>
<keyword evidence="7" id="KW-0234">DNA repair</keyword>
<dbReference type="GO" id="GO:0005509">
    <property type="term" value="F:calcium ion binding"/>
    <property type="evidence" value="ECO:0007669"/>
    <property type="project" value="InterPro"/>
</dbReference>
<dbReference type="Proteomes" id="UP000887116">
    <property type="component" value="Unassembled WGS sequence"/>
</dbReference>
<comment type="similarity">
    <text evidence="2">Belongs to the tyrosyl-DNA phosphodiesterase family.</text>
</comment>
<evidence type="ECO:0000256" key="2">
    <source>
        <dbReference type="ARBA" id="ARBA00010205"/>
    </source>
</evidence>
<evidence type="ECO:0000256" key="3">
    <source>
        <dbReference type="ARBA" id="ARBA00022722"/>
    </source>
</evidence>
<keyword evidence="8" id="KW-0539">Nucleus</keyword>
<evidence type="ECO:0000256" key="5">
    <source>
        <dbReference type="ARBA" id="ARBA00022801"/>
    </source>
</evidence>
<feature type="active site" description="Proton donor/acceptor" evidence="9">
    <location>
        <position position="533"/>
    </location>
</feature>
<feature type="compositionally biased region" description="Basic and acidic residues" evidence="12">
    <location>
        <begin position="81"/>
        <end position="98"/>
    </location>
</feature>
<dbReference type="InterPro" id="IPR018247">
    <property type="entry name" value="EF_Hand_1_Ca_BS"/>
</dbReference>
<gene>
    <name evidence="14" type="primary">TDP1</name>
    <name evidence="14" type="ORF">TNCT_275621</name>
</gene>
<evidence type="ECO:0000259" key="13">
    <source>
        <dbReference type="PROSITE" id="PS50222"/>
    </source>
</evidence>
<proteinExistence type="inferred from homology"/>
<feature type="binding site" evidence="10">
    <location>
        <position position="306"/>
    </location>
    <ligand>
        <name>substrate</name>
    </ligand>
</feature>
<dbReference type="GO" id="GO:0003697">
    <property type="term" value="F:single-stranded DNA binding"/>
    <property type="evidence" value="ECO:0007669"/>
    <property type="project" value="TreeGrafter"/>
</dbReference>
<evidence type="ECO:0000256" key="1">
    <source>
        <dbReference type="ARBA" id="ARBA00004123"/>
    </source>
</evidence>
<comment type="caution">
    <text evidence="14">The sequence shown here is derived from an EMBL/GenBank/DDBJ whole genome shotgun (WGS) entry which is preliminary data.</text>
</comment>
<organism evidence="14 15">
    <name type="scientific">Trichonephila clavata</name>
    <name type="common">Joro spider</name>
    <name type="synonym">Nephila clavata</name>
    <dbReference type="NCBI Taxonomy" id="2740835"/>
    <lineage>
        <taxon>Eukaryota</taxon>
        <taxon>Metazoa</taxon>
        <taxon>Ecdysozoa</taxon>
        <taxon>Arthropoda</taxon>
        <taxon>Chelicerata</taxon>
        <taxon>Arachnida</taxon>
        <taxon>Araneae</taxon>
        <taxon>Araneomorphae</taxon>
        <taxon>Entelegynae</taxon>
        <taxon>Araneoidea</taxon>
        <taxon>Nephilidae</taxon>
        <taxon>Trichonephila</taxon>
    </lineage>
</organism>
<evidence type="ECO:0000256" key="8">
    <source>
        <dbReference type="ARBA" id="ARBA00023242"/>
    </source>
</evidence>
<evidence type="ECO:0000256" key="9">
    <source>
        <dbReference type="PIRSR" id="PIRSR610347-1"/>
    </source>
</evidence>
<feature type="binding site" evidence="10">
    <location>
        <position position="535"/>
    </location>
    <ligand>
        <name>substrate</name>
    </ligand>
</feature>
<comment type="subcellular location">
    <subcellularLocation>
        <location evidence="1">Nucleus</location>
    </subcellularLocation>
</comment>
<keyword evidence="5" id="KW-0378">Hydrolase</keyword>
<dbReference type="PANTHER" id="PTHR12415">
    <property type="entry name" value="TYROSYL-DNA PHOSPHODIESTERASE 1"/>
    <property type="match status" value="1"/>
</dbReference>
<keyword evidence="3" id="KW-0540">Nuclease</keyword>
<keyword evidence="6" id="KW-0269">Exonuclease</keyword>
<dbReference type="PANTHER" id="PTHR12415:SF0">
    <property type="entry name" value="TYROSYL-DNA PHOSPHODIESTERASE 1"/>
    <property type="match status" value="1"/>
</dbReference>
<dbReference type="GO" id="GO:0005634">
    <property type="term" value="C:nucleus"/>
    <property type="evidence" value="ECO:0007669"/>
    <property type="project" value="UniProtKB-SubCell"/>
</dbReference>
<dbReference type="GO" id="GO:0017005">
    <property type="term" value="F:3'-tyrosyl-DNA phosphodiesterase activity"/>
    <property type="evidence" value="ECO:0007669"/>
    <property type="project" value="TreeGrafter"/>
</dbReference>
<feature type="domain" description="EF-hand" evidence="13">
    <location>
        <begin position="1"/>
        <end position="24"/>
    </location>
</feature>
<feature type="site" description="Interaction with DNA" evidence="11">
    <location>
        <position position="558"/>
    </location>
</feature>
<evidence type="ECO:0000256" key="12">
    <source>
        <dbReference type="SAM" id="MobiDB-lite"/>
    </source>
</evidence>
<evidence type="ECO:0000313" key="15">
    <source>
        <dbReference type="Proteomes" id="UP000887116"/>
    </source>
</evidence>
<dbReference type="PROSITE" id="PS50222">
    <property type="entry name" value="EF_HAND_2"/>
    <property type="match status" value="1"/>
</dbReference>
<dbReference type="GO" id="GO:0006281">
    <property type="term" value="P:DNA repair"/>
    <property type="evidence" value="ECO:0007669"/>
    <property type="project" value="UniProtKB-KW"/>
</dbReference>
<dbReference type="CDD" id="cd09195">
    <property type="entry name" value="PLDc_mTdp1_2"/>
    <property type="match status" value="1"/>
</dbReference>
<feature type="region of interest" description="Disordered" evidence="12">
    <location>
        <begin position="1"/>
        <end position="153"/>
    </location>
</feature>